<keyword evidence="2 4" id="KW-0479">Metal-binding</keyword>
<dbReference type="PROSITE" id="PS51409">
    <property type="entry name" value="ARGINASE_2"/>
    <property type="match status" value="1"/>
</dbReference>
<evidence type="ECO:0000256" key="5">
    <source>
        <dbReference type="RuleBase" id="RU003684"/>
    </source>
</evidence>
<dbReference type="RefSeq" id="WP_189493329.1">
    <property type="nucleotide sequence ID" value="NZ_BMZG01000007.1"/>
</dbReference>
<evidence type="ECO:0000256" key="3">
    <source>
        <dbReference type="ARBA" id="ARBA00022801"/>
    </source>
</evidence>
<dbReference type="GO" id="GO:0046872">
    <property type="term" value="F:metal ion binding"/>
    <property type="evidence" value="ECO:0007669"/>
    <property type="project" value="UniProtKB-KW"/>
</dbReference>
<keyword evidence="3 5" id="KW-0378">Hydrolase</keyword>
<dbReference type="PANTHER" id="PTHR11358">
    <property type="entry name" value="ARGINASE/AGMATINASE"/>
    <property type="match status" value="1"/>
</dbReference>
<feature type="binding site" evidence="4">
    <location>
        <position position="230"/>
    </location>
    <ligand>
        <name>Mn(2+)</name>
        <dbReference type="ChEBI" id="CHEBI:29035"/>
        <label>1</label>
    </ligand>
</feature>
<dbReference type="GO" id="GO:0033389">
    <property type="term" value="P:putrescine biosynthetic process from arginine, via agmatine"/>
    <property type="evidence" value="ECO:0007669"/>
    <property type="project" value="TreeGrafter"/>
</dbReference>
<dbReference type="Proteomes" id="UP000614287">
    <property type="component" value="Unassembled WGS sequence"/>
</dbReference>
<protein>
    <submittedName>
        <fullName evidence="6">Agmatinase</fullName>
    </submittedName>
</protein>
<feature type="binding site" evidence="4">
    <location>
        <position position="232"/>
    </location>
    <ligand>
        <name>Mn(2+)</name>
        <dbReference type="ChEBI" id="CHEBI:29035"/>
        <label>2</label>
    </ligand>
</feature>
<evidence type="ECO:0000256" key="2">
    <source>
        <dbReference type="ARBA" id="ARBA00022723"/>
    </source>
</evidence>
<dbReference type="InterPro" id="IPR023696">
    <property type="entry name" value="Ureohydrolase_dom_sf"/>
</dbReference>
<name>A0A8J3FZK1_9BURK</name>
<feature type="binding site" evidence="4">
    <location>
        <position position="110"/>
    </location>
    <ligand>
        <name>Mn(2+)</name>
        <dbReference type="ChEBI" id="CHEBI:29035"/>
        <label>1</label>
    </ligand>
</feature>
<dbReference type="PROSITE" id="PS01053">
    <property type="entry name" value="ARGINASE_1"/>
    <property type="match status" value="1"/>
</dbReference>
<dbReference type="PANTHER" id="PTHR11358:SF26">
    <property type="entry name" value="GUANIDINO ACID HYDROLASE, MITOCHONDRIAL"/>
    <property type="match status" value="1"/>
</dbReference>
<dbReference type="InterPro" id="IPR006035">
    <property type="entry name" value="Ureohydrolase"/>
</dbReference>
<sequence>MPYAYQSSQTFLAIPHGVTDKPFAVVGIPYDGAVTNRPGARFGPSAIRQASQMLCDGTHPYFDVSPFDEVTDYGDLMMPNTSIEGMRVSLAAQIPDIIAKHHVCWLGGDHSITLGLLRAYRAHYQKPLAVLHFDAHCDTWDTHFDEPSGHGTWVYEAIQEGLVDAESFIQIGIRSAGVREARDYVKEQGGVIYTARDMRGLETLGELSEVLSVIRARLTAKGLPVYLTVDIDHLDPAFAPGTGTPEPAGMTTNQTFTILEQTHDLPWVSMDCVEVAPAYDHAELTSNAAAQIVWTYLSGQVAKLAK</sequence>
<dbReference type="InterPro" id="IPR020855">
    <property type="entry name" value="Ureohydrolase_Mn_BS"/>
</dbReference>
<comment type="cofactor">
    <cofactor evidence="4">
        <name>Mn(2+)</name>
        <dbReference type="ChEBI" id="CHEBI:29035"/>
    </cofactor>
    <text evidence="4">Binds 2 manganese ions per subunit.</text>
</comment>
<dbReference type="Pfam" id="PF00491">
    <property type="entry name" value="Arginase"/>
    <property type="match status" value="1"/>
</dbReference>
<dbReference type="Gene3D" id="3.40.800.10">
    <property type="entry name" value="Ureohydrolase domain"/>
    <property type="match status" value="1"/>
</dbReference>
<dbReference type="NCBIfam" id="TIGR01230">
    <property type="entry name" value="agmatinase"/>
    <property type="match status" value="1"/>
</dbReference>
<comment type="similarity">
    <text evidence="1">Belongs to the arginase family. Agmatinase subfamily.</text>
</comment>
<feature type="binding site" evidence="4">
    <location>
        <position position="134"/>
    </location>
    <ligand>
        <name>Mn(2+)</name>
        <dbReference type="ChEBI" id="CHEBI:29035"/>
        <label>1</label>
    </ligand>
</feature>
<dbReference type="EMBL" id="BMZG01000007">
    <property type="protein sequence ID" value="GHA74930.1"/>
    <property type="molecule type" value="Genomic_DNA"/>
</dbReference>
<feature type="binding site" evidence="4">
    <location>
        <position position="138"/>
    </location>
    <ligand>
        <name>Mn(2+)</name>
        <dbReference type="ChEBI" id="CHEBI:29035"/>
        <label>1</label>
    </ligand>
</feature>
<reference evidence="6" key="1">
    <citation type="journal article" date="2014" name="Int. J. Syst. Evol. Microbiol.">
        <title>Complete genome sequence of Corynebacterium casei LMG S-19264T (=DSM 44701T), isolated from a smear-ripened cheese.</title>
        <authorList>
            <consortium name="US DOE Joint Genome Institute (JGI-PGF)"/>
            <person name="Walter F."/>
            <person name="Albersmeier A."/>
            <person name="Kalinowski J."/>
            <person name="Ruckert C."/>
        </authorList>
    </citation>
    <scope>NUCLEOTIDE SEQUENCE</scope>
    <source>
        <strain evidence="6">KCTC 32501</strain>
    </source>
</reference>
<evidence type="ECO:0000256" key="4">
    <source>
        <dbReference type="PIRSR" id="PIRSR036979-1"/>
    </source>
</evidence>
<gene>
    <name evidence="6" type="primary">speB</name>
    <name evidence="6" type="ORF">GCM10009007_15020</name>
</gene>
<dbReference type="SUPFAM" id="SSF52768">
    <property type="entry name" value="Arginase/deacetylase"/>
    <property type="match status" value="1"/>
</dbReference>
<keyword evidence="4" id="KW-0464">Manganese</keyword>
<evidence type="ECO:0000313" key="7">
    <source>
        <dbReference type="Proteomes" id="UP000614287"/>
    </source>
</evidence>
<dbReference type="InterPro" id="IPR005925">
    <property type="entry name" value="Agmatinase-rel"/>
</dbReference>
<feature type="binding site" evidence="4">
    <location>
        <position position="136"/>
    </location>
    <ligand>
        <name>Mn(2+)</name>
        <dbReference type="ChEBI" id="CHEBI:29035"/>
        <label>1</label>
    </ligand>
</feature>
<dbReference type="PRINTS" id="PR00116">
    <property type="entry name" value="ARGINASE"/>
</dbReference>
<keyword evidence="7" id="KW-1185">Reference proteome</keyword>
<reference evidence="6" key="2">
    <citation type="submission" date="2020-09" db="EMBL/GenBank/DDBJ databases">
        <authorList>
            <person name="Sun Q."/>
            <person name="Kim S."/>
        </authorList>
    </citation>
    <scope>NUCLEOTIDE SEQUENCE</scope>
    <source>
        <strain evidence="6">KCTC 32501</strain>
    </source>
</reference>
<evidence type="ECO:0000313" key="6">
    <source>
        <dbReference type="EMBL" id="GHA74930.1"/>
    </source>
</evidence>
<dbReference type="NCBIfam" id="NF002564">
    <property type="entry name" value="PRK02190.1"/>
    <property type="match status" value="1"/>
</dbReference>
<accession>A0A8J3FZK1</accession>
<dbReference type="AlphaFoldDB" id="A0A8J3FZK1"/>
<proteinExistence type="inferred from homology"/>
<organism evidence="6 7">
    <name type="scientific">Formosimonas limnophila</name>
    <dbReference type="NCBI Taxonomy" id="1384487"/>
    <lineage>
        <taxon>Bacteria</taxon>
        <taxon>Pseudomonadati</taxon>
        <taxon>Pseudomonadota</taxon>
        <taxon>Betaproteobacteria</taxon>
        <taxon>Burkholderiales</taxon>
        <taxon>Burkholderiaceae</taxon>
        <taxon>Formosimonas</taxon>
    </lineage>
</organism>
<dbReference type="GO" id="GO:0008783">
    <property type="term" value="F:agmatinase activity"/>
    <property type="evidence" value="ECO:0007669"/>
    <property type="project" value="TreeGrafter"/>
</dbReference>
<dbReference type="PIRSF" id="PIRSF036979">
    <property type="entry name" value="Arginase"/>
    <property type="match status" value="1"/>
</dbReference>
<evidence type="ECO:0000256" key="1">
    <source>
        <dbReference type="ARBA" id="ARBA00009227"/>
    </source>
</evidence>
<comment type="caution">
    <text evidence="6">The sequence shown here is derived from an EMBL/GenBank/DDBJ whole genome shotgun (WGS) entry which is preliminary data.</text>
</comment>